<dbReference type="PROSITE" id="PS51462">
    <property type="entry name" value="NUDIX"/>
    <property type="match status" value="1"/>
</dbReference>
<keyword evidence="7" id="KW-0460">Magnesium</keyword>
<dbReference type="FunFam" id="3.90.79.10:FF:000035">
    <property type="entry name" value="Uridine diphosphate glucose pyrophosphatase"/>
    <property type="match status" value="1"/>
</dbReference>
<dbReference type="GO" id="GO:0006753">
    <property type="term" value="P:nucleoside phosphate metabolic process"/>
    <property type="evidence" value="ECO:0007669"/>
    <property type="project" value="TreeGrafter"/>
</dbReference>
<dbReference type="AlphaFoldDB" id="A0A8S1EAR0"/>
<dbReference type="GO" id="GO:0008768">
    <property type="term" value="F:UDP-sugar diphosphatase activity"/>
    <property type="evidence" value="ECO:0007669"/>
    <property type="project" value="UniProtKB-EC"/>
</dbReference>
<comment type="subcellular location">
    <subcellularLocation>
        <location evidence="2">Cytoplasm</location>
    </subcellularLocation>
</comment>
<proteinExistence type="inferred from homology"/>
<evidence type="ECO:0000259" key="16">
    <source>
        <dbReference type="PROSITE" id="PS51462"/>
    </source>
</evidence>
<dbReference type="PANTHER" id="PTHR11839">
    <property type="entry name" value="UDP/ADP-SUGAR PYROPHOSPHATASE"/>
    <property type="match status" value="1"/>
</dbReference>
<comment type="caution">
    <text evidence="17">The sequence shown here is derived from an EMBL/GenBank/DDBJ whole genome shotgun (WGS) entry which is preliminary data.</text>
</comment>
<evidence type="ECO:0000256" key="2">
    <source>
        <dbReference type="ARBA" id="ARBA00004496"/>
    </source>
</evidence>
<feature type="region of interest" description="Disordered" evidence="15">
    <location>
        <begin position="844"/>
        <end position="875"/>
    </location>
</feature>
<keyword evidence="14" id="KW-0175">Coiled coil</keyword>
<comment type="function">
    <text evidence="10">Hydrolyzes UDP-glucose to glucose 1-phosphate and UMP and ADP-ribose to ribose 5-phosphate and AMP. The physiological substrate is probably UDP-glucose. Poor activity on other substrates such as ADP-glucose, CDP-glucose, GDP-glucose and GDP-mannose.</text>
</comment>
<evidence type="ECO:0000256" key="12">
    <source>
        <dbReference type="ARBA" id="ARBA00071467"/>
    </source>
</evidence>
<evidence type="ECO:0000256" key="1">
    <source>
        <dbReference type="ARBA" id="ARBA00001946"/>
    </source>
</evidence>
<dbReference type="EMBL" id="CADEPM010000001">
    <property type="protein sequence ID" value="CAB3396624.1"/>
    <property type="molecule type" value="Genomic_DNA"/>
</dbReference>
<evidence type="ECO:0000256" key="9">
    <source>
        <dbReference type="ARBA" id="ARBA00051086"/>
    </source>
</evidence>
<evidence type="ECO:0000256" key="7">
    <source>
        <dbReference type="ARBA" id="ARBA00022842"/>
    </source>
</evidence>
<dbReference type="Pfam" id="PF07914">
    <property type="entry name" value="DUF1679"/>
    <property type="match status" value="1"/>
</dbReference>
<keyword evidence="18" id="KW-1185">Reference proteome</keyword>
<dbReference type="GO" id="GO:0019693">
    <property type="term" value="P:ribose phosphate metabolic process"/>
    <property type="evidence" value="ECO:0007669"/>
    <property type="project" value="TreeGrafter"/>
</dbReference>
<protein>
    <recommendedName>
        <fullName evidence="12">Uridine diphosphate glucose pyrophosphatase NUDT14</fullName>
        <ecNumber evidence="11">3.6.1.45</ecNumber>
    </recommendedName>
    <alternativeName>
        <fullName evidence="13">Nucleoside diphosphate-linked moiety X motif 14</fullName>
    </alternativeName>
</protein>
<dbReference type="InterPro" id="IPR011009">
    <property type="entry name" value="Kinase-like_dom_sf"/>
</dbReference>
<keyword evidence="6" id="KW-0378">Hydrolase</keyword>
<dbReference type="InterPro" id="IPR000086">
    <property type="entry name" value="NUDIX_hydrolase_dom"/>
</dbReference>
<evidence type="ECO:0000256" key="14">
    <source>
        <dbReference type="SAM" id="Coils"/>
    </source>
</evidence>
<comment type="catalytic activity">
    <reaction evidence="9">
        <text>UDP-sugar + H2O = UMP + alpha-D-aldose 1-phosphate.</text>
        <dbReference type="EC" id="3.6.1.45"/>
    </reaction>
</comment>
<dbReference type="SMART" id="SM00733">
    <property type="entry name" value="Mterf"/>
    <property type="match status" value="5"/>
</dbReference>
<keyword evidence="5" id="KW-0963">Cytoplasm</keyword>
<name>A0A8S1EAR0_9PELO</name>
<feature type="coiled-coil region" evidence="14">
    <location>
        <begin position="792"/>
        <end position="819"/>
    </location>
</feature>
<evidence type="ECO:0000256" key="3">
    <source>
        <dbReference type="ARBA" id="ARBA00007692"/>
    </source>
</evidence>
<dbReference type="InterPro" id="IPR015797">
    <property type="entry name" value="NUDIX_hydrolase-like_dom_sf"/>
</dbReference>
<dbReference type="InterPro" id="IPR038538">
    <property type="entry name" value="MTERF_sf"/>
</dbReference>
<evidence type="ECO:0000256" key="15">
    <source>
        <dbReference type="SAM" id="MobiDB-lite"/>
    </source>
</evidence>
<gene>
    <name evidence="17" type="ORF">CBOVIS_LOCUS150</name>
</gene>
<evidence type="ECO:0000256" key="4">
    <source>
        <dbReference type="ARBA" id="ARBA00011738"/>
    </source>
</evidence>
<evidence type="ECO:0000256" key="8">
    <source>
        <dbReference type="ARBA" id="ARBA00022946"/>
    </source>
</evidence>
<evidence type="ECO:0000256" key="6">
    <source>
        <dbReference type="ARBA" id="ARBA00022801"/>
    </source>
</evidence>
<evidence type="ECO:0000256" key="10">
    <source>
        <dbReference type="ARBA" id="ARBA00054674"/>
    </source>
</evidence>
<dbReference type="GO" id="GO:0003676">
    <property type="term" value="F:nucleic acid binding"/>
    <property type="evidence" value="ECO:0007669"/>
    <property type="project" value="InterPro"/>
</dbReference>
<evidence type="ECO:0000313" key="17">
    <source>
        <dbReference type="EMBL" id="CAB3396624.1"/>
    </source>
</evidence>
<evidence type="ECO:0000256" key="13">
    <source>
        <dbReference type="ARBA" id="ARBA00080475"/>
    </source>
</evidence>
<dbReference type="OrthoDB" id="10249920at2759"/>
<sequence length="1171" mass="134302">MEVTKLVAKELGVAQFQGSAPSASINGVTSMELTTPIGNFRVQLVKDTNALNVALEEGCKLAAYYNSQFWHEAITAEKLQIPCARFHSSFKIHDNIDDYAVYLTKFQKGNPKKDFELTDYEQVARQIAIMHSLNSRVVTSEFSTAVKENYENIRLYKRKIQSQLIEILSMALTNEHSVYFRSPGTVMEKVSILLHHISSVNQNSDDDFNNHPVICHGRLTSENCRFDENGNLVEILEWENIHLGNPAEDLTNLILSSSSTRFRRNKFMKVFHQYFYTLVDIRPPKYQLVDLKRWFRQSHPTAIIDGIERLLEILSDSSNEAEIRDAVERWESALEDSVDFITGNYLSDDKQVAGMTSNLKDVSFTTDFTSIYQKECSFGYRTDHIENVGEYNIKMSSVSILLFDTEKNAFLLVRQFRPAIFTTAVLSKENKPNLKDWNEIDWEKYDTEMGYTMELCAGLMDKPSLKPDETASEEISEECGYSVEPSDLVPISAFIVGSHTSGVTQYMYYAEINESKKISEGGGNFHEGEVITKVYISIEEAKRIVESDFADIRGPPGVLFAFQWWFLRQKLHSISIDSNIKWTPKITTKITLTGEFGNSKTCADYHMKPKRMTFTQNNMKRFWDLSTRPSTTCIIFYDSKEKCLILFQEFRPAVFIGRHRIMRENIKKDISAIEYDYSKQEWAHLLELPAKSIGTIVEAEHAKSVALSLAQDYGYSPTEKDLKVIAKTLVGIGQSGDAQFICLADVNGIQKVEPKYGKYTVETKPSTSAVLKSKAIENQAKIIPETSYESRLAEEEANLEILNEFLASLKQENVELENLDTIPKELILNARKLKAETGRAIYRQQNYSEGELDDSDLSKPPSKDNPHPFDPSTLPPVHSHSMLPFVNHSPVLRLLVDIGVNLAEIEHTTNIGRYLLRLRMEDIKQKVELMRNIGFLDDEIGKYLTRNPYFLLQDINDLQTRLNYLEMKKFNAKDRKKIVEGYRYWLNCNVELIDSRLGWIQKQFKLTAKLTREVVVKEPRIIMFGMGPIERIVKMLKNELGFGDQDLKTFVLTDPRIFMMDAKLVSRTYKYVRDVMKINNATILEHPLILRCSLSCIKSRHDFLRKMGRSNYKLADSKKVEEIIENDEEDVNDDNDDLVALEHFLHPSDAGFATLAAKTYPVAFEKFLRNS</sequence>
<dbReference type="Pfam" id="PF02536">
    <property type="entry name" value="mTERF"/>
    <property type="match status" value="1"/>
</dbReference>
<dbReference type="SUPFAM" id="SSF55811">
    <property type="entry name" value="Nudix"/>
    <property type="match status" value="1"/>
</dbReference>
<dbReference type="InterPro" id="IPR012877">
    <property type="entry name" value="Dhs-27"/>
</dbReference>
<keyword evidence="8" id="KW-0809">Transit peptide</keyword>
<dbReference type="InterPro" id="IPR015897">
    <property type="entry name" value="CHK_kinase-like"/>
</dbReference>
<dbReference type="InterPro" id="IPR003690">
    <property type="entry name" value="MTERF"/>
</dbReference>
<dbReference type="Proteomes" id="UP000494206">
    <property type="component" value="Unassembled WGS sequence"/>
</dbReference>
<dbReference type="Gene3D" id="3.90.79.10">
    <property type="entry name" value="Nucleoside Triphosphate Pyrophosphohydrolase"/>
    <property type="match status" value="2"/>
</dbReference>
<accession>A0A8S1EAR0</accession>
<dbReference type="CDD" id="cd18887">
    <property type="entry name" value="NUDIX_UGPPase_Nudt14"/>
    <property type="match status" value="1"/>
</dbReference>
<dbReference type="GO" id="GO:0005737">
    <property type="term" value="C:cytoplasm"/>
    <property type="evidence" value="ECO:0007669"/>
    <property type="project" value="UniProtKB-SubCell"/>
</dbReference>
<evidence type="ECO:0000313" key="18">
    <source>
        <dbReference type="Proteomes" id="UP000494206"/>
    </source>
</evidence>
<reference evidence="17 18" key="1">
    <citation type="submission" date="2020-04" db="EMBL/GenBank/DDBJ databases">
        <authorList>
            <person name="Laetsch R D."/>
            <person name="Stevens L."/>
            <person name="Kumar S."/>
            <person name="Blaxter L. M."/>
        </authorList>
    </citation>
    <scope>NUCLEOTIDE SEQUENCE [LARGE SCALE GENOMIC DNA]</scope>
</reference>
<dbReference type="Gene3D" id="1.25.70.10">
    <property type="entry name" value="Transcription termination factor 3, mitochondrial"/>
    <property type="match status" value="1"/>
</dbReference>
<comment type="subunit">
    <text evidence="4">Homodimer.</text>
</comment>
<dbReference type="SMART" id="SM00587">
    <property type="entry name" value="CHK"/>
    <property type="match status" value="1"/>
</dbReference>
<feature type="domain" description="Nudix hydrolase" evidence="16">
    <location>
        <begin position="393"/>
        <end position="560"/>
    </location>
</feature>
<evidence type="ECO:0000256" key="11">
    <source>
        <dbReference type="ARBA" id="ARBA00066480"/>
    </source>
</evidence>
<comment type="cofactor">
    <cofactor evidence="1">
        <name>Mg(2+)</name>
        <dbReference type="ChEBI" id="CHEBI:18420"/>
    </cofactor>
</comment>
<dbReference type="EC" id="3.6.1.45" evidence="11"/>
<organism evidence="17 18">
    <name type="scientific">Caenorhabditis bovis</name>
    <dbReference type="NCBI Taxonomy" id="2654633"/>
    <lineage>
        <taxon>Eukaryota</taxon>
        <taxon>Metazoa</taxon>
        <taxon>Ecdysozoa</taxon>
        <taxon>Nematoda</taxon>
        <taxon>Chromadorea</taxon>
        <taxon>Rhabditida</taxon>
        <taxon>Rhabditina</taxon>
        <taxon>Rhabditomorpha</taxon>
        <taxon>Rhabditoidea</taxon>
        <taxon>Rhabditidae</taxon>
        <taxon>Peloderinae</taxon>
        <taxon>Caenorhabditis</taxon>
    </lineage>
</organism>
<comment type="similarity">
    <text evidence="3">Belongs to the mTERF family.</text>
</comment>
<evidence type="ECO:0000256" key="5">
    <source>
        <dbReference type="ARBA" id="ARBA00022490"/>
    </source>
</evidence>
<dbReference type="SUPFAM" id="SSF56112">
    <property type="entry name" value="Protein kinase-like (PK-like)"/>
    <property type="match status" value="1"/>
</dbReference>
<dbReference type="PANTHER" id="PTHR11839:SF15">
    <property type="entry name" value="URIDINE DIPHOSPHATE GLUCOSE PYROPHOSPHATASE NUDT14"/>
    <property type="match status" value="1"/>
</dbReference>
<dbReference type="Gene3D" id="3.90.1200.10">
    <property type="match status" value="1"/>
</dbReference>